<evidence type="ECO:0000313" key="4">
    <source>
        <dbReference type="Proteomes" id="UP001265315"/>
    </source>
</evidence>
<dbReference type="RefSeq" id="WP_309955574.1">
    <property type="nucleotide sequence ID" value="NZ_JAVDSW010000002.1"/>
</dbReference>
<dbReference type="Gene3D" id="3.90.550.10">
    <property type="entry name" value="Spore Coat Polysaccharide Biosynthesis Protein SpsA, Chain A"/>
    <property type="match status" value="1"/>
</dbReference>
<name>A0AAW8LVL1_AGRTU</name>
<evidence type="ECO:0000259" key="2">
    <source>
        <dbReference type="Pfam" id="PF00535"/>
    </source>
</evidence>
<comment type="caution">
    <text evidence="3">The sequence shown here is derived from an EMBL/GenBank/DDBJ whole genome shotgun (WGS) entry which is preliminary data.</text>
</comment>
<evidence type="ECO:0000256" key="1">
    <source>
        <dbReference type="SAM" id="Coils"/>
    </source>
</evidence>
<proteinExistence type="predicted"/>
<feature type="coiled-coil region" evidence="1">
    <location>
        <begin position="269"/>
        <end position="300"/>
    </location>
</feature>
<accession>A0AAW8LVL1</accession>
<dbReference type="GO" id="GO:0016758">
    <property type="term" value="F:hexosyltransferase activity"/>
    <property type="evidence" value="ECO:0007669"/>
    <property type="project" value="UniProtKB-ARBA"/>
</dbReference>
<evidence type="ECO:0000313" key="3">
    <source>
        <dbReference type="EMBL" id="MDR6702998.1"/>
    </source>
</evidence>
<dbReference type="SUPFAM" id="SSF53448">
    <property type="entry name" value="Nucleotide-diphospho-sugar transferases"/>
    <property type="match status" value="1"/>
</dbReference>
<dbReference type="Pfam" id="PF00535">
    <property type="entry name" value="Glycos_transf_2"/>
    <property type="match status" value="1"/>
</dbReference>
<dbReference type="PANTHER" id="PTHR22916:SF65">
    <property type="entry name" value="SLR1065 PROTEIN"/>
    <property type="match status" value="1"/>
</dbReference>
<dbReference type="InterPro" id="IPR001173">
    <property type="entry name" value="Glyco_trans_2-like"/>
</dbReference>
<protein>
    <submittedName>
        <fullName evidence="3">Glycosyltransferase involved in cell wall biosynthesis</fullName>
    </submittedName>
</protein>
<reference evidence="3" key="1">
    <citation type="submission" date="2023-07" db="EMBL/GenBank/DDBJ databases">
        <title>Sorghum-associated microbial communities from plants grown in Nebraska, USA.</title>
        <authorList>
            <person name="Schachtman D."/>
        </authorList>
    </citation>
    <scope>NUCLEOTIDE SEQUENCE</scope>
    <source>
        <strain evidence="3">1457</strain>
    </source>
</reference>
<dbReference type="EMBL" id="JAVDSW010000002">
    <property type="protein sequence ID" value="MDR6702998.1"/>
    <property type="molecule type" value="Genomic_DNA"/>
</dbReference>
<feature type="domain" description="Glycosyltransferase 2-like" evidence="2">
    <location>
        <begin position="6"/>
        <end position="164"/>
    </location>
</feature>
<organism evidence="3 4">
    <name type="scientific">Agrobacterium tumefaciens</name>
    <dbReference type="NCBI Taxonomy" id="358"/>
    <lineage>
        <taxon>Bacteria</taxon>
        <taxon>Pseudomonadati</taxon>
        <taxon>Pseudomonadota</taxon>
        <taxon>Alphaproteobacteria</taxon>
        <taxon>Hyphomicrobiales</taxon>
        <taxon>Rhizobiaceae</taxon>
        <taxon>Rhizobium/Agrobacterium group</taxon>
        <taxon>Agrobacterium</taxon>
        <taxon>Agrobacterium tumefaciens complex</taxon>
    </lineage>
</organism>
<dbReference type="Proteomes" id="UP001265315">
    <property type="component" value="Unassembled WGS sequence"/>
</dbReference>
<sequence length="313" mass="35556">MTQQISVILPNFNGEKYLRRAISSFISQDHEAKQLVIVDAKSTDGSHAIIKEFTDRPDILWVQEPDRGISDAVNIGNKAASGDIKGFIGSDDVLLPGALSKVATYAELVDFDGVYFNKYLCFVQERQFIRRPPPVDTISVENLLKHGTITDLQTIFYRRRVFEKYQHNPDNKTCMDYELLLELARDGAFLAHVDDEIILEYMDGNISHGANQKQLDEAHAVALRFKGDYDGPMWSDGMTGRIPTTGQTSSSNSYKEAYEDCEARFAAAVEDFDAERDALKAEHERVKTEMAERIAFLEAKLLKYKKPWRLIFK</sequence>
<keyword evidence="1" id="KW-0175">Coiled coil</keyword>
<dbReference type="AlphaFoldDB" id="A0AAW8LVL1"/>
<gene>
    <name evidence="3" type="ORF">J2W61_002863</name>
</gene>
<dbReference type="InterPro" id="IPR029044">
    <property type="entry name" value="Nucleotide-diphossugar_trans"/>
</dbReference>
<dbReference type="PANTHER" id="PTHR22916">
    <property type="entry name" value="GLYCOSYLTRANSFERASE"/>
    <property type="match status" value="1"/>
</dbReference>